<protein>
    <recommendedName>
        <fullName evidence="3">Addiction module component</fullName>
    </recommendedName>
</protein>
<proteinExistence type="predicted"/>
<gene>
    <name evidence="1" type="ORF">H9824_06710</name>
</gene>
<evidence type="ECO:0000313" key="2">
    <source>
        <dbReference type="Proteomes" id="UP000886851"/>
    </source>
</evidence>
<organism evidence="1 2">
    <name type="scientific">Candidatus Bacteroides pullicola</name>
    <dbReference type="NCBI Taxonomy" id="2838475"/>
    <lineage>
        <taxon>Bacteria</taxon>
        <taxon>Pseudomonadati</taxon>
        <taxon>Bacteroidota</taxon>
        <taxon>Bacteroidia</taxon>
        <taxon>Bacteroidales</taxon>
        <taxon>Bacteroidaceae</taxon>
        <taxon>Bacteroides</taxon>
    </lineage>
</organism>
<reference evidence="1" key="1">
    <citation type="journal article" date="2021" name="PeerJ">
        <title>Extensive microbial diversity within the chicken gut microbiome revealed by metagenomics and culture.</title>
        <authorList>
            <person name="Gilroy R."/>
            <person name="Ravi A."/>
            <person name="Getino M."/>
            <person name="Pursley I."/>
            <person name="Horton D.L."/>
            <person name="Alikhan N.F."/>
            <person name="Baker D."/>
            <person name="Gharbi K."/>
            <person name="Hall N."/>
            <person name="Watson M."/>
            <person name="Adriaenssens E.M."/>
            <person name="Foster-Nyarko E."/>
            <person name="Jarju S."/>
            <person name="Secka A."/>
            <person name="Antonio M."/>
            <person name="Oren A."/>
            <person name="Chaudhuri R.R."/>
            <person name="La Ragione R."/>
            <person name="Hildebrand F."/>
            <person name="Pallen M.J."/>
        </authorList>
    </citation>
    <scope>NUCLEOTIDE SEQUENCE</scope>
    <source>
        <strain evidence="1">Gambia2-208</strain>
    </source>
</reference>
<sequence>METTASLNNLWNQILALPADDRRWLRDKLDVYEAEKEEEHLTPYTIEEINTWIDEAEADFAAGRYLSAEEADREVREALPWLK</sequence>
<reference evidence="1" key="2">
    <citation type="submission" date="2021-04" db="EMBL/GenBank/DDBJ databases">
        <authorList>
            <person name="Gilroy R."/>
        </authorList>
    </citation>
    <scope>NUCLEOTIDE SEQUENCE</scope>
    <source>
        <strain evidence="1">Gambia2-208</strain>
    </source>
</reference>
<accession>A0A9D1ZIM3</accession>
<name>A0A9D1ZIM3_9BACE</name>
<evidence type="ECO:0000313" key="1">
    <source>
        <dbReference type="EMBL" id="HIY88377.1"/>
    </source>
</evidence>
<evidence type="ECO:0008006" key="3">
    <source>
        <dbReference type="Google" id="ProtNLM"/>
    </source>
</evidence>
<dbReference type="EMBL" id="DXCV01000046">
    <property type="protein sequence ID" value="HIY88377.1"/>
    <property type="molecule type" value="Genomic_DNA"/>
</dbReference>
<dbReference type="AlphaFoldDB" id="A0A9D1ZIM3"/>
<comment type="caution">
    <text evidence="1">The sequence shown here is derived from an EMBL/GenBank/DDBJ whole genome shotgun (WGS) entry which is preliminary data.</text>
</comment>
<dbReference type="Proteomes" id="UP000886851">
    <property type="component" value="Unassembled WGS sequence"/>
</dbReference>